<dbReference type="Proteomes" id="UP000472273">
    <property type="component" value="Unplaced"/>
</dbReference>
<dbReference type="GO" id="GO:0003725">
    <property type="term" value="F:double-stranded RNA binding"/>
    <property type="evidence" value="ECO:0007669"/>
    <property type="project" value="TreeGrafter"/>
</dbReference>
<feature type="region of interest" description="Disordered" evidence="7">
    <location>
        <begin position="199"/>
        <end position="218"/>
    </location>
</feature>
<dbReference type="Ensembl" id="ENSPTXT00000024243.1">
    <property type="protein sequence ID" value="ENSPTXP00000023514.1"/>
    <property type="gene ID" value="ENSPTXG00000016334.1"/>
</dbReference>
<feature type="compositionally biased region" description="Low complexity" evidence="7">
    <location>
        <begin position="308"/>
        <end position="320"/>
    </location>
</feature>
<dbReference type="InterPro" id="IPR044456">
    <property type="entry name" value="ADAR1_DSRM_1"/>
</dbReference>
<dbReference type="InterPro" id="IPR036390">
    <property type="entry name" value="WH_DNA-bd_sf"/>
</dbReference>
<evidence type="ECO:0000256" key="2">
    <source>
        <dbReference type="ARBA" id="ARBA00022490"/>
    </source>
</evidence>
<evidence type="ECO:0000256" key="5">
    <source>
        <dbReference type="ARBA" id="ARBA00023158"/>
    </source>
</evidence>
<dbReference type="Ensembl" id="ENSPTXT00000024235.1">
    <property type="protein sequence ID" value="ENSPTXP00000023506.1"/>
    <property type="gene ID" value="ENSPTXG00000016333.1"/>
</dbReference>
<dbReference type="InterPro" id="IPR044457">
    <property type="entry name" value="ADAR1_DSRM_3"/>
</dbReference>
<dbReference type="GO" id="GO:0008251">
    <property type="term" value="F:tRNA-specific adenosine deaminase activity"/>
    <property type="evidence" value="ECO:0007669"/>
    <property type="project" value="TreeGrafter"/>
</dbReference>
<evidence type="ECO:0000256" key="7">
    <source>
        <dbReference type="SAM" id="MobiDB-lite"/>
    </source>
</evidence>
<keyword evidence="5" id="KW-0943">RNA-mediated gene silencing</keyword>
<comment type="subcellular location">
    <subcellularLocation>
        <location evidence="1">Cytoplasm</location>
    </subcellularLocation>
</comment>
<evidence type="ECO:0000256" key="3">
    <source>
        <dbReference type="ARBA" id="ARBA00022737"/>
    </source>
</evidence>
<keyword evidence="8" id="KW-0812">Transmembrane</keyword>
<evidence type="ECO:0000313" key="13">
    <source>
        <dbReference type="Ensembl" id="ENSPTXP00000023506.1"/>
    </source>
</evidence>
<accession>A0A670ZLB6</accession>
<name>A0A670ZLB6_PSETE</name>
<dbReference type="SMART" id="SM00358">
    <property type="entry name" value="DSRM"/>
    <property type="match status" value="3"/>
</dbReference>
<evidence type="ECO:0000256" key="1">
    <source>
        <dbReference type="ARBA" id="ARBA00004496"/>
    </source>
</evidence>
<dbReference type="AlphaFoldDB" id="A0A670ZLB6"/>
<feature type="compositionally biased region" description="Acidic residues" evidence="7">
    <location>
        <begin position="523"/>
        <end position="539"/>
    </location>
</feature>
<dbReference type="GO" id="GO:0003726">
    <property type="term" value="F:double-stranded RNA adenosine deaminase activity"/>
    <property type="evidence" value="ECO:0007669"/>
    <property type="project" value="InterPro"/>
</dbReference>
<dbReference type="SMR" id="A0A670ZLB6"/>
<dbReference type="GO" id="GO:0006396">
    <property type="term" value="P:RNA processing"/>
    <property type="evidence" value="ECO:0007669"/>
    <property type="project" value="TreeGrafter"/>
</dbReference>
<dbReference type="InterPro" id="IPR036388">
    <property type="entry name" value="WH-like_DNA-bd_sf"/>
</dbReference>
<reference evidence="14" key="1">
    <citation type="submission" date="2025-05" db="UniProtKB">
        <authorList>
            <consortium name="Ensembl"/>
        </authorList>
    </citation>
    <scope>IDENTIFICATION</scope>
</reference>
<feature type="domain" description="Z-binding" evidence="10">
    <location>
        <begin position="109"/>
        <end position="173"/>
    </location>
</feature>
<dbReference type="SUPFAM" id="SSF54768">
    <property type="entry name" value="dsRNA-binding domain-like"/>
    <property type="match status" value="3"/>
</dbReference>
<dbReference type="PANTHER" id="PTHR10910:SF107">
    <property type="entry name" value="DOUBLE-STRANDED RNA-SPECIFIC ADENOSINE DEAMINASE"/>
    <property type="match status" value="1"/>
</dbReference>
<dbReference type="Ensembl" id="ENSPTXT00000024233.1">
    <property type="protein sequence ID" value="ENSPTXP00000023504.1"/>
    <property type="gene ID" value="ENSPTXG00000016331.1"/>
</dbReference>
<evidence type="ECO:0000256" key="8">
    <source>
        <dbReference type="SAM" id="Phobius"/>
    </source>
</evidence>
<dbReference type="GO" id="GO:0005730">
    <property type="term" value="C:nucleolus"/>
    <property type="evidence" value="ECO:0007669"/>
    <property type="project" value="TreeGrafter"/>
</dbReference>
<dbReference type="SUPFAM" id="SSF46785">
    <property type="entry name" value="Winged helix' DNA-binding domain"/>
    <property type="match status" value="2"/>
</dbReference>
<feature type="domain" description="Z-binding" evidence="10">
    <location>
        <begin position="219"/>
        <end position="283"/>
    </location>
</feature>
<dbReference type="InterPro" id="IPR042371">
    <property type="entry name" value="Z_dom"/>
</dbReference>
<dbReference type="GO" id="GO:0006382">
    <property type="term" value="P:adenosine to inosine editing"/>
    <property type="evidence" value="ECO:0007669"/>
    <property type="project" value="TreeGrafter"/>
</dbReference>
<feature type="domain" description="DRBM" evidence="9">
    <location>
        <begin position="667"/>
        <end position="735"/>
    </location>
</feature>
<dbReference type="Pfam" id="PF02295">
    <property type="entry name" value="z-alpha"/>
    <property type="match status" value="2"/>
</dbReference>
<keyword evidence="2" id="KW-0963">Cytoplasm</keyword>
<evidence type="ECO:0000313" key="15">
    <source>
        <dbReference type="Proteomes" id="UP000472273"/>
    </source>
</evidence>
<dbReference type="PROSITE" id="PS50137">
    <property type="entry name" value="DS_RBD"/>
    <property type="match status" value="3"/>
</dbReference>
<protein>
    <recommendedName>
        <fullName evidence="16">Adenosine deaminase RNA specific</fullName>
    </recommendedName>
</protein>
<feature type="region of interest" description="Disordered" evidence="7">
    <location>
        <begin position="297"/>
        <end position="359"/>
    </location>
</feature>
<dbReference type="CDD" id="cd19913">
    <property type="entry name" value="DSRM_DRADA_rpt1"/>
    <property type="match status" value="1"/>
</dbReference>
<dbReference type="Gene3D" id="3.30.160.20">
    <property type="match status" value="3"/>
</dbReference>
<keyword evidence="4 6" id="KW-0694">RNA-binding</keyword>
<dbReference type="PANTHER" id="PTHR10910">
    <property type="entry name" value="EUKARYOTE SPECIFIC DSRNA BINDING PROTEIN"/>
    <property type="match status" value="1"/>
</dbReference>
<proteinExistence type="predicted"/>
<organism evidence="14 15">
    <name type="scientific">Pseudonaja textilis</name>
    <name type="common">Eastern brown snake</name>
    <dbReference type="NCBI Taxonomy" id="8673"/>
    <lineage>
        <taxon>Eukaryota</taxon>
        <taxon>Metazoa</taxon>
        <taxon>Chordata</taxon>
        <taxon>Craniata</taxon>
        <taxon>Vertebrata</taxon>
        <taxon>Euteleostomi</taxon>
        <taxon>Lepidosauria</taxon>
        <taxon>Squamata</taxon>
        <taxon>Bifurcata</taxon>
        <taxon>Unidentata</taxon>
        <taxon>Episquamata</taxon>
        <taxon>Toxicofera</taxon>
        <taxon>Serpentes</taxon>
        <taxon>Colubroidea</taxon>
        <taxon>Elapidae</taxon>
        <taxon>Hydrophiinae</taxon>
        <taxon>Pseudonaja</taxon>
    </lineage>
</organism>
<dbReference type="Gene3D" id="1.10.10.10">
    <property type="entry name" value="Winged helix-like DNA-binding domain superfamily/Winged helix DNA-binding domain"/>
    <property type="match status" value="2"/>
</dbReference>
<keyword evidence="8" id="KW-1133">Transmembrane helix</keyword>
<sequence>MSRFLAGDTISDQTSPEPDRLEDFRQKQILFLRGELSEAPLWKPAVQRSQEPQTSFPPARSNVWYSYRDPTRRPSCQDSWSPFPQKPSYSAACPEGGVDQLVSNFQGLTLNTQGVERHLLEILRDLKSGQTACQLASRLRLQTKVVNHHLYKLRHQGRLSRSETTPPLWRLEDVRDCLEASREGRPASQEKDCSHLLDLGTEEDDKGSSASDQEDSVGLPDMAEVKEKICSFLFGVTDSTALNLAKNIGLTKARDVNATLLALEKLGEVHKENASPPRWSLTDNKRKRMQVKVKVEEVRQAVPPESEPPALCLEPEAPTEVPSPRPSPPPPPLLENEEKKIENGQQAAEPIEPSGGGGACPPWWSPSCKRSRYRRFSPYDLFESSHWATDDIPEDLNAISTQDESRYVMESPLYPSYTTQLDTAFQCTPLEKLVACQKKNPVSGLIEYTQYMYQHCEFVLLKQSGPSHEPRFKFQAKIDTRHFPPAEAGSKKLAKQEAAAIAMKILLHEAQNEGEDSMKLETTPDEDNTPKEEEEEEEAQAYPGLSPAVPQLNFLCGKNPISALMEYAQKVGSVCEFKMLSQEGPPHDPKFRYCVKLGERVFPAVAANSKKGAKQTAAEVAMKGLMGDPAYTPPILDVQGSQLANPEESKTVSAKGVGELIKYLNSNPVSGLLEYARANGFAAEFKLINQTGPPHDPKFVFQAKVGGRWFPSVTAHSKKQGKQEAADAALRVLIGENEKAEHAAEGLGTTEVRASLASLGGSRADPIPPLPVSGSTLHDQIAMLSHQRFNALTARIQHSLLGRKILAAIIMRKGQDGLGVVVSIGTGKGQRFIVNGFRIEKWGRGGRNCREGGRRTELNASGKETGGWFSFLFFSPGFSFALRFLSPFYPRFLYLYLFLLLVFITRVKTIDLSGTEREKEKEGRKGKKGSNSTSIYIPLRNAFTAHSKPFTESDYGPQQYR</sequence>
<feature type="region of interest" description="Disordered" evidence="7">
    <location>
        <begin position="512"/>
        <end position="542"/>
    </location>
</feature>
<keyword evidence="15" id="KW-1185">Reference proteome</keyword>
<evidence type="ECO:0000313" key="11">
    <source>
        <dbReference type="Ensembl" id="ENSPTXP00000023500.1"/>
    </source>
</evidence>
<dbReference type="FunFam" id="3.30.160.20:FF:000005">
    <property type="entry name" value="Putative double-stranded RNA-specific adenosine deaminase"/>
    <property type="match status" value="3"/>
</dbReference>
<evidence type="ECO:0000259" key="10">
    <source>
        <dbReference type="PROSITE" id="PS50139"/>
    </source>
</evidence>
<feature type="domain" description="DRBM" evidence="9">
    <location>
        <begin position="440"/>
        <end position="508"/>
    </location>
</feature>
<keyword evidence="8" id="KW-0472">Membrane</keyword>
<evidence type="ECO:0008006" key="16">
    <source>
        <dbReference type="Google" id="ProtNLM"/>
    </source>
</evidence>
<evidence type="ECO:0000256" key="6">
    <source>
        <dbReference type="PROSITE-ProRule" id="PRU00266"/>
    </source>
</evidence>
<keyword evidence="3" id="KW-0677">Repeat</keyword>
<dbReference type="GO" id="GO:0005737">
    <property type="term" value="C:cytoplasm"/>
    <property type="evidence" value="ECO:0007669"/>
    <property type="project" value="UniProtKB-SubCell"/>
</dbReference>
<feature type="compositionally biased region" description="Pro residues" evidence="7">
    <location>
        <begin position="321"/>
        <end position="333"/>
    </location>
</feature>
<dbReference type="GeneTree" id="ENSGT00940000157243"/>
<evidence type="ECO:0000259" key="9">
    <source>
        <dbReference type="PROSITE" id="PS50137"/>
    </source>
</evidence>
<evidence type="ECO:0000256" key="4">
    <source>
        <dbReference type="ARBA" id="ARBA00022884"/>
    </source>
</evidence>
<gene>
    <name evidence="14" type="primary">LOC113452869</name>
    <name evidence="11" type="synonym">LOC113452865</name>
    <name evidence="12" type="synonym">LOC113452866</name>
    <name evidence="13" type="synonym">LOC113452867</name>
</gene>
<feature type="region of interest" description="Disordered" evidence="7">
    <location>
        <begin position="1"/>
        <end position="22"/>
    </location>
</feature>
<evidence type="ECO:0000313" key="12">
    <source>
        <dbReference type="Ensembl" id="ENSPTXP00000023504.1"/>
    </source>
</evidence>
<dbReference type="Ensembl" id="ENSPTXT00000024229.1">
    <property type="protein sequence ID" value="ENSPTXP00000023500.1"/>
    <property type="gene ID" value="ENSPTXG00000016328.1"/>
</dbReference>
<dbReference type="GO" id="GO:0031047">
    <property type="term" value="P:regulatory ncRNA-mediated gene silencing"/>
    <property type="evidence" value="ECO:0007669"/>
    <property type="project" value="UniProtKB-KW"/>
</dbReference>
<evidence type="ECO:0000313" key="14">
    <source>
        <dbReference type="Ensembl" id="ENSPTXP00000023514.1"/>
    </source>
</evidence>
<feature type="region of interest" description="Disordered" evidence="7">
    <location>
        <begin position="915"/>
        <end position="935"/>
    </location>
</feature>
<feature type="domain" description="DRBM" evidence="9">
    <location>
        <begin position="559"/>
        <end position="627"/>
    </location>
</feature>
<dbReference type="CDD" id="cd19915">
    <property type="entry name" value="DSRM_DRADA_rpt3"/>
    <property type="match status" value="1"/>
</dbReference>
<dbReference type="SMART" id="SM00550">
    <property type="entry name" value="Zalpha"/>
    <property type="match status" value="2"/>
</dbReference>
<dbReference type="PROSITE" id="PS50139">
    <property type="entry name" value="Z_BINDING"/>
    <property type="match status" value="2"/>
</dbReference>
<dbReference type="InterPro" id="IPR014720">
    <property type="entry name" value="dsRBD_dom"/>
</dbReference>
<dbReference type="Pfam" id="PF00035">
    <property type="entry name" value="dsrm"/>
    <property type="match status" value="3"/>
</dbReference>
<feature type="transmembrane region" description="Helical" evidence="8">
    <location>
        <begin position="892"/>
        <end position="910"/>
    </location>
</feature>